<keyword evidence="4" id="KW-1185">Reference proteome</keyword>
<dbReference type="AlphaFoldDB" id="A0A2W7P2W8"/>
<feature type="transmembrane region" description="Helical" evidence="2">
    <location>
        <begin position="37"/>
        <end position="55"/>
    </location>
</feature>
<organism evidence="3 4">
    <name type="scientific">Palleronia aestuarii</name>
    <dbReference type="NCBI Taxonomy" id="568105"/>
    <lineage>
        <taxon>Bacteria</taxon>
        <taxon>Pseudomonadati</taxon>
        <taxon>Pseudomonadota</taxon>
        <taxon>Alphaproteobacteria</taxon>
        <taxon>Rhodobacterales</taxon>
        <taxon>Roseobacteraceae</taxon>
        <taxon>Palleronia</taxon>
    </lineage>
</organism>
<feature type="region of interest" description="Disordered" evidence="1">
    <location>
        <begin position="1"/>
        <end position="31"/>
    </location>
</feature>
<proteinExistence type="predicted"/>
<reference evidence="3 4" key="1">
    <citation type="submission" date="2018-06" db="EMBL/GenBank/DDBJ databases">
        <title>Genomic Encyclopedia of Archaeal and Bacterial Type Strains, Phase II (KMG-II): from individual species to whole genera.</title>
        <authorList>
            <person name="Goeker M."/>
        </authorList>
    </citation>
    <scope>NUCLEOTIDE SEQUENCE [LARGE SCALE GENOMIC DNA]</scope>
    <source>
        <strain evidence="3 4">DSM 22009</strain>
    </source>
</reference>
<dbReference type="Proteomes" id="UP000248916">
    <property type="component" value="Unassembled WGS sequence"/>
</dbReference>
<protein>
    <submittedName>
        <fullName evidence="3">5-bromo-4-chloroindolyl phosphate hydrolysis protein</fullName>
    </submittedName>
</protein>
<name>A0A2W7P2W8_9RHOB</name>
<gene>
    <name evidence="3" type="ORF">LX81_01501</name>
</gene>
<keyword evidence="2" id="KW-0812">Transmembrane</keyword>
<dbReference type="EMBL" id="QKZL01000004">
    <property type="protein sequence ID" value="PZX17772.1"/>
    <property type="molecule type" value="Genomic_DNA"/>
</dbReference>
<evidence type="ECO:0000256" key="1">
    <source>
        <dbReference type="SAM" id="MobiDB-lite"/>
    </source>
</evidence>
<evidence type="ECO:0000256" key="2">
    <source>
        <dbReference type="SAM" id="Phobius"/>
    </source>
</evidence>
<dbReference type="Pfam" id="PF10112">
    <property type="entry name" value="Halogen_Hydrol"/>
    <property type="match status" value="1"/>
</dbReference>
<keyword evidence="2" id="KW-1133">Transmembrane helix</keyword>
<comment type="caution">
    <text evidence="3">The sequence shown here is derived from an EMBL/GenBank/DDBJ whole genome shotgun (WGS) entry which is preliminary data.</text>
</comment>
<dbReference type="RefSeq" id="WP_111536654.1">
    <property type="nucleotide sequence ID" value="NZ_QKZL01000004.1"/>
</dbReference>
<keyword evidence="2" id="KW-0472">Membrane</keyword>
<sequence length="299" mass="32750">MARRFGDRYSPSDIPKADARTKSGGDRWQGKRRARHGARLNALFIAPFPLVLFAFGQDPVGLALDLAAFGVLMGAATLTREGVRAEEAFEARKVARRPALPRKIMGSALTGIGLALAAAGAGSLAGPIVLGVLGAVLHVMAFGPDPMRDKGVAGGDTFETERVARAVDEAEGHLARMQAALAPLGDRTLEDRLARFSDTARRMFRRVEEDPRDLSGARRWLGVYLLGARDATVKFADLYARNRDPEVRKDYILLLDDLEEGFARRTETMLLDDRSDLDVEIEVLRDRLARDGVLAQRKT</sequence>
<accession>A0A2W7P2W8</accession>
<feature type="transmembrane region" description="Helical" evidence="2">
    <location>
        <begin position="61"/>
        <end position="79"/>
    </location>
</feature>
<feature type="compositionally biased region" description="Basic and acidic residues" evidence="1">
    <location>
        <begin position="15"/>
        <end position="29"/>
    </location>
</feature>
<evidence type="ECO:0000313" key="3">
    <source>
        <dbReference type="EMBL" id="PZX17772.1"/>
    </source>
</evidence>
<dbReference type="InterPro" id="IPR018770">
    <property type="entry name" value="ChloroindolylP_hydrolase"/>
</dbReference>
<evidence type="ECO:0000313" key="4">
    <source>
        <dbReference type="Proteomes" id="UP000248916"/>
    </source>
</evidence>
<feature type="transmembrane region" description="Helical" evidence="2">
    <location>
        <begin position="100"/>
        <end position="118"/>
    </location>
</feature>
<dbReference type="OrthoDB" id="7375296at2"/>